<evidence type="ECO:0000313" key="1">
    <source>
        <dbReference type="EMBL" id="QDJ96821.1"/>
    </source>
</evidence>
<dbReference type="EMBL" id="MN032614">
    <property type="protein sequence ID" value="QDJ96821.1"/>
    <property type="molecule type" value="Genomic_DNA"/>
</dbReference>
<gene>
    <name evidence="1" type="ORF">PS1_0062</name>
</gene>
<reference evidence="1" key="1">
    <citation type="submission" date="2019-06" db="EMBL/GenBank/DDBJ databases">
        <title>Complete genome sequence of Aeromonas hydrophila bacteriophage PS1.</title>
        <authorList>
            <person name="Rai S."/>
            <person name="Tyagi A."/>
            <person name="Kumar N."/>
            <person name="Singh N."/>
        </authorList>
    </citation>
    <scope>NUCLEOTIDE SEQUENCE [LARGE SCALE GENOMIC DNA]</scope>
</reference>
<protein>
    <submittedName>
        <fullName evidence="1">Uncharacterized protein</fullName>
    </submittedName>
</protein>
<name>A0A514TUW7_9CAUD</name>
<accession>A0A514TUW7</accession>
<evidence type="ECO:0000313" key="2">
    <source>
        <dbReference type="Proteomes" id="UP000317703"/>
    </source>
</evidence>
<dbReference type="Proteomes" id="UP000317703">
    <property type="component" value="Segment"/>
</dbReference>
<proteinExistence type="predicted"/>
<organism evidence="1 2">
    <name type="scientific">Aeromonas phage PS1</name>
    <dbReference type="NCBI Taxonomy" id="2591406"/>
    <lineage>
        <taxon>Viruses</taxon>
        <taxon>Duplodnaviria</taxon>
        <taxon>Heunggongvirae</taxon>
        <taxon>Uroviricota</taxon>
        <taxon>Caudoviricetes</taxon>
        <taxon>Chimalliviridae</taxon>
        <taxon>Ferozepurvirus</taxon>
        <taxon>Ferozepurvirus PS1</taxon>
    </lineage>
</organism>
<keyword evidence="2" id="KW-1185">Reference proteome</keyword>
<sequence>MVNRTLGTVPISVGTAMAIEALQSAPMHRYQTLLVNLRTVVRNAREAFEELPSETELFNAAKDDVVGIANYIAELKLKTLLDIKFYYPSYQALPRLFPLAKLKEQDPSKLVNPKEENRKKKIILDNGALKRLIKEFDKFVSQVDSSIPQFSGDGLIITHHPVDLVTTESYHRLHLLESHTGSIKGYVQFYTKLTGGKELTNIPLNKLTIQIFGDNAVNFMSQSISVKNEIKALAKSVPWSTASTPSFIASTIRRMPSSAPERDILLKMIK</sequence>